<organism evidence="3 4">
    <name type="scientific">Aeromicrobium yanjiei</name>
    <dbReference type="NCBI Taxonomy" id="2662028"/>
    <lineage>
        <taxon>Bacteria</taxon>
        <taxon>Bacillati</taxon>
        <taxon>Actinomycetota</taxon>
        <taxon>Actinomycetes</taxon>
        <taxon>Propionibacteriales</taxon>
        <taxon>Nocardioidaceae</taxon>
        <taxon>Aeromicrobium</taxon>
    </lineage>
</organism>
<dbReference type="EMBL" id="CP045737">
    <property type="protein sequence ID" value="QGG42982.1"/>
    <property type="molecule type" value="Genomic_DNA"/>
</dbReference>
<evidence type="ECO:0000313" key="3">
    <source>
        <dbReference type="EMBL" id="QGG42982.1"/>
    </source>
</evidence>
<evidence type="ECO:0000313" key="4">
    <source>
        <dbReference type="Proteomes" id="UP000392064"/>
    </source>
</evidence>
<keyword evidence="4" id="KW-1185">Reference proteome</keyword>
<gene>
    <name evidence="3" type="ORF">GEV26_17255</name>
</gene>
<dbReference type="Proteomes" id="UP000392064">
    <property type="component" value="Chromosome"/>
</dbReference>
<dbReference type="InterPro" id="IPR013222">
    <property type="entry name" value="Glyco_hyd_98_carb-bd"/>
</dbReference>
<evidence type="ECO:0000259" key="2">
    <source>
        <dbReference type="Pfam" id="PF08305"/>
    </source>
</evidence>
<name>A0A5Q2MP26_9ACTN</name>
<feature type="domain" description="Glycosyl hydrolase family 98 putative carbohydrate-binding module" evidence="2">
    <location>
        <begin position="172"/>
        <end position="233"/>
    </location>
</feature>
<protein>
    <recommendedName>
        <fullName evidence="2">Glycosyl hydrolase family 98 putative carbohydrate-binding module domain-containing protein</fullName>
    </recommendedName>
</protein>
<evidence type="ECO:0000256" key="1">
    <source>
        <dbReference type="SAM" id="SignalP"/>
    </source>
</evidence>
<reference evidence="3 4" key="1">
    <citation type="submission" date="2019-11" db="EMBL/GenBank/DDBJ databases">
        <authorList>
            <person name="Li J."/>
        </authorList>
    </citation>
    <scope>NUCLEOTIDE SEQUENCE [LARGE SCALE GENOMIC DNA]</scope>
    <source>
        <strain evidence="3 4">MF47</strain>
    </source>
</reference>
<dbReference type="Pfam" id="PF08305">
    <property type="entry name" value="NPCBM"/>
    <property type="match status" value="1"/>
</dbReference>
<feature type="chain" id="PRO_5024408268" description="Glycosyl hydrolase family 98 putative carbohydrate-binding module domain-containing protein" evidence="1">
    <location>
        <begin position="27"/>
        <end position="266"/>
    </location>
</feature>
<feature type="signal peptide" evidence="1">
    <location>
        <begin position="1"/>
        <end position="26"/>
    </location>
</feature>
<keyword evidence="1" id="KW-0732">Signal</keyword>
<proteinExistence type="predicted"/>
<dbReference type="KEGG" id="aef:GEV26_17255"/>
<sequence>MRKLALITGAVALAIASAAFSSQAQAATPYKVSLSVSKTEIKQGDRVVFSGTVSPAAKGTKLKVQFFDVDQGGNRWRTVATTTVRSGGKYSKTVEPRDGSTSYRVYKPSGAGLSGGASRTVIMRAYAWYKMANAPDMGIAYGERYIGQYGPQTVGGTAVTRYWSSDANGAGKTRWSTLHTCKLVRATVGLDDRSAAGADAQFRVHADEKRIVSQRVTPGTTVTFTADVPRAETGGVTFSAEARNADRPVYVNASKPSLYCAFPEDD</sequence>
<dbReference type="RefSeq" id="WP_153654786.1">
    <property type="nucleotide sequence ID" value="NZ_CP045737.1"/>
</dbReference>
<dbReference type="AlphaFoldDB" id="A0A5Q2MP26"/>
<accession>A0A5Q2MP26</accession>